<evidence type="ECO:0000259" key="6">
    <source>
        <dbReference type="SMART" id="SM00829"/>
    </source>
</evidence>
<gene>
    <name evidence="7" type="ORF">SAMN05660862_0325</name>
</gene>
<reference evidence="7 8" key="1">
    <citation type="submission" date="2017-04" db="EMBL/GenBank/DDBJ databases">
        <authorList>
            <person name="Afonso C.L."/>
            <person name="Miller P.J."/>
            <person name="Scott M.A."/>
            <person name="Spackman E."/>
            <person name="Goraichik I."/>
            <person name="Dimitrov K.M."/>
            <person name="Suarez D.L."/>
            <person name="Swayne D.E."/>
        </authorList>
    </citation>
    <scope>NUCLEOTIDE SEQUENCE [LARGE SCALE GENOMIC DNA]</scope>
    <source>
        <strain evidence="7 8">DSM 22418</strain>
    </source>
</reference>
<evidence type="ECO:0000313" key="8">
    <source>
        <dbReference type="Proteomes" id="UP000192980"/>
    </source>
</evidence>
<dbReference type="GO" id="GO:0008106">
    <property type="term" value="F:alcohol dehydrogenase (NADP+) activity"/>
    <property type="evidence" value="ECO:0007669"/>
    <property type="project" value="UniProtKB-ARBA"/>
</dbReference>
<dbReference type="InterPro" id="IPR011032">
    <property type="entry name" value="GroES-like_sf"/>
</dbReference>
<dbReference type="InterPro" id="IPR002328">
    <property type="entry name" value="ADH_Zn_CS"/>
</dbReference>
<comment type="cofactor">
    <cofactor evidence="1 5">
        <name>Zn(2+)</name>
        <dbReference type="ChEBI" id="CHEBI:29105"/>
    </cofactor>
</comment>
<dbReference type="SUPFAM" id="SSF51735">
    <property type="entry name" value="NAD(P)-binding Rossmann-fold domains"/>
    <property type="match status" value="1"/>
</dbReference>
<feature type="domain" description="Enoyl reductase (ER)" evidence="6">
    <location>
        <begin position="16"/>
        <end position="344"/>
    </location>
</feature>
<dbReference type="InterPro" id="IPR036291">
    <property type="entry name" value="NAD(P)-bd_dom_sf"/>
</dbReference>
<dbReference type="AlphaFoldDB" id="A0A1X7I0D1"/>
<comment type="similarity">
    <text evidence="5">Belongs to the zinc-containing alcohol dehydrogenase family.</text>
</comment>
<evidence type="ECO:0000313" key="7">
    <source>
        <dbReference type="EMBL" id="SMG07826.1"/>
    </source>
</evidence>
<evidence type="ECO:0000256" key="4">
    <source>
        <dbReference type="ARBA" id="ARBA00023002"/>
    </source>
</evidence>
<evidence type="ECO:0000256" key="2">
    <source>
        <dbReference type="ARBA" id="ARBA00022723"/>
    </source>
</evidence>
<dbReference type="SMART" id="SM00829">
    <property type="entry name" value="PKS_ER"/>
    <property type="match status" value="1"/>
</dbReference>
<evidence type="ECO:0000256" key="1">
    <source>
        <dbReference type="ARBA" id="ARBA00001947"/>
    </source>
</evidence>
<dbReference type="SUPFAM" id="SSF50129">
    <property type="entry name" value="GroES-like"/>
    <property type="match status" value="1"/>
</dbReference>
<dbReference type="PROSITE" id="PS00065">
    <property type="entry name" value="D_2_HYDROXYACID_DH_1"/>
    <property type="match status" value="1"/>
</dbReference>
<keyword evidence="4" id="KW-0560">Oxidoreductase</keyword>
<dbReference type="OrthoDB" id="9806940at2"/>
<dbReference type="EMBL" id="FXAU01000001">
    <property type="protein sequence ID" value="SMG07826.1"/>
    <property type="molecule type" value="Genomic_DNA"/>
</dbReference>
<dbReference type="STRING" id="561061.SAMN05660862_0325"/>
<keyword evidence="3 5" id="KW-0862">Zinc</keyword>
<evidence type="ECO:0000256" key="5">
    <source>
        <dbReference type="RuleBase" id="RU361277"/>
    </source>
</evidence>
<dbReference type="Pfam" id="PF00107">
    <property type="entry name" value="ADH_zinc_N"/>
    <property type="match status" value="1"/>
</dbReference>
<dbReference type="FunFam" id="3.40.50.720:FF:000022">
    <property type="entry name" value="Cinnamyl alcohol dehydrogenase"/>
    <property type="match status" value="1"/>
</dbReference>
<dbReference type="Gene3D" id="3.40.50.720">
    <property type="entry name" value="NAD(P)-binding Rossmann-like Domain"/>
    <property type="match status" value="1"/>
</dbReference>
<dbReference type="Proteomes" id="UP000192980">
    <property type="component" value="Unassembled WGS sequence"/>
</dbReference>
<organism evidence="7 8">
    <name type="scientific">Sphingobacterium psychroaquaticum</name>
    <dbReference type="NCBI Taxonomy" id="561061"/>
    <lineage>
        <taxon>Bacteria</taxon>
        <taxon>Pseudomonadati</taxon>
        <taxon>Bacteroidota</taxon>
        <taxon>Sphingobacteriia</taxon>
        <taxon>Sphingobacteriales</taxon>
        <taxon>Sphingobacteriaceae</taxon>
        <taxon>Sphingobacterium</taxon>
    </lineage>
</organism>
<dbReference type="InterPro" id="IPR029752">
    <property type="entry name" value="D-isomer_DH_CS1"/>
</dbReference>
<dbReference type="RefSeq" id="WP_085471222.1">
    <property type="nucleotide sequence ID" value="NZ_FXAU01000001.1"/>
</dbReference>
<keyword evidence="2 5" id="KW-0479">Metal-binding</keyword>
<dbReference type="Pfam" id="PF08240">
    <property type="entry name" value="ADH_N"/>
    <property type="match status" value="1"/>
</dbReference>
<dbReference type="InterPro" id="IPR047109">
    <property type="entry name" value="CAD-like"/>
</dbReference>
<evidence type="ECO:0000256" key="3">
    <source>
        <dbReference type="ARBA" id="ARBA00022833"/>
    </source>
</evidence>
<dbReference type="CDD" id="cd05283">
    <property type="entry name" value="CAD1"/>
    <property type="match status" value="1"/>
</dbReference>
<keyword evidence="8" id="KW-1185">Reference proteome</keyword>
<dbReference type="InterPro" id="IPR013154">
    <property type="entry name" value="ADH-like_N"/>
</dbReference>
<dbReference type="GO" id="GO:0008270">
    <property type="term" value="F:zinc ion binding"/>
    <property type="evidence" value="ECO:0007669"/>
    <property type="project" value="InterPro"/>
</dbReference>
<dbReference type="PANTHER" id="PTHR42683">
    <property type="entry name" value="ALDEHYDE REDUCTASE"/>
    <property type="match status" value="1"/>
</dbReference>
<protein>
    <submittedName>
        <fullName evidence="7">Uncharacterized zinc-type alcohol dehydrogenase-like protein</fullName>
    </submittedName>
</protein>
<proteinExistence type="inferred from homology"/>
<name>A0A1X7I0D1_9SPHI</name>
<dbReference type="Gene3D" id="3.90.180.10">
    <property type="entry name" value="Medium-chain alcohol dehydrogenases, catalytic domain"/>
    <property type="match status" value="1"/>
</dbReference>
<sequence>MHTISVKAFGTDAPASALHQMQIDRRETTDNDVEIDILYCGVCHSDLHTARNEWRGTVYPNVPGHEIVGRVTKVGPNVSKFKVGDLAAVGCMVDSCRECEQCKKGSEQYCEKGNIQTYNGADKHLNKQTFGGYSERIVVDQDFVLRVPANLDLAAAAPLLCAGVTTWSPLKHWQVGPGQKVGIVGIGGLGHMGVKLAKAMGAHVVVITTSQSKVEDAKRLGADEVILSTDEAQMKAHANTLHFVLDCVSAQHDVNAYLKLLKVDGTLALVGAPEHPLPIAPFSLIPARKNFAGSTIGSIQETQEMLDFCGEHNITSDIELINMQDINEAYERLLKGEVKYRFVIDMQSLKG</sequence>
<dbReference type="InterPro" id="IPR013149">
    <property type="entry name" value="ADH-like_C"/>
</dbReference>
<dbReference type="PROSITE" id="PS00059">
    <property type="entry name" value="ADH_ZINC"/>
    <property type="match status" value="1"/>
</dbReference>
<accession>A0A1X7I0D1</accession>
<dbReference type="InterPro" id="IPR020843">
    <property type="entry name" value="ER"/>
</dbReference>